<reference evidence="2" key="3">
    <citation type="submission" date="2025-08" db="UniProtKB">
        <authorList>
            <consortium name="RefSeq"/>
        </authorList>
    </citation>
    <scope>IDENTIFICATION</scope>
</reference>
<sequence>MAHPTPVNDQIIDAVTRSNVKVADDAPAIATGEIYPSLQRPPAADGKGRDGKACFLAGGQAAVDGSPGPVDSIEDAMRLMQSLKNGRQG</sequence>
<dbReference type="Proteomes" id="UP000675920">
    <property type="component" value="Unplaced"/>
</dbReference>
<evidence type="ECO:0000313" key="2">
    <source>
        <dbReference type="RefSeq" id="WP_028311222.1"/>
    </source>
</evidence>
<keyword evidence="1" id="KW-1185">Reference proteome</keyword>
<evidence type="ECO:0000313" key="1">
    <source>
        <dbReference type="Proteomes" id="UP000675920"/>
    </source>
</evidence>
<proteinExistence type="predicted"/>
<dbReference type="RefSeq" id="WP_028311222.1">
    <property type="nucleotide sequence ID" value="NZ_AXWS01000008.1"/>
</dbReference>
<accession>A0A8B6X3I8</accession>
<name>A0A8B6X3I8_9BURK</name>
<reference evidence="2" key="2">
    <citation type="journal article" date="2005" name="J. Mol. Evol.">
        <title>Sequence, transcription activity, and evolutionary origin of the R-body coding plasmid pKAP298 from the intracellular parasitic bacterium Caedibacter taeniospiralis.</title>
        <authorList>
            <person name="Jeblick J."/>
            <person name="Kusch J."/>
        </authorList>
    </citation>
    <scope>NUCLEOTIDE SEQUENCE</scope>
</reference>
<dbReference type="AlphaFoldDB" id="A0A8B6X3I8"/>
<dbReference type="OrthoDB" id="8594924at2"/>
<protein>
    <submittedName>
        <fullName evidence="2">RebB family R body protein</fullName>
    </submittedName>
</protein>
<organism evidence="1 2">
    <name type="scientific">Derxia gummosa DSM 723</name>
    <dbReference type="NCBI Taxonomy" id="1121388"/>
    <lineage>
        <taxon>Bacteria</taxon>
        <taxon>Pseudomonadati</taxon>
        <taxon>Pseudomonadota</taxon>
        <taxon>Betaproteobacteria</taxon>
        <taxon>Burkholderiales</taxon>
        <taxon>Alcaligenaceae</taxon>
        <taxon>Derxia</taxon>
    </lineage>
</organism>
<reference evidence="2" key="1">
    <citation type="journal article" date="1994" name="J. Bacteriol.">
        <title>Characterization of genetic determinants for R body synthesis and assembly in Caedibacter taeniospiralis 47 and 116.</title>
        <authorList>
            <person name="Heruth D.P."/>
            <person name="Pond F.R."/>
            <person name="Dilts J.A."/>
            <person name="Quackenbush R.L."/>
        </authorList>
    </citation>
    <scope>NUCLEOTIDE SEQUENCE</scope>
</reference>